<reference evidence="2" key="1">
    <citation type="journal article" date="2009" name="Genome Res.">
        <title>Comparative genomic analyses of the human fungal pathogens Coccidioides and their relatives.</title>
        <authorList>
            <person name="Sharpton T.J."/>
            <person name="Stajich J.E."/>
            <person name="Rounsley S.D."/>
            <person name="Gardner M.J."/>
            <person name="Wortman J.R."/>
            <person name="Jordar V.S."/>
            <person name="Maiti R."/>
            <person name="Kodira C.D."/>
            <person name="Neafsey D.E."/>
            <person name="Zeng Q."/>
            <person name="Hung C.-Y."/>
            <person name="McMahan C."/>
            <person name="Muszewska A."/>
            <person name="Grynberg M."/>
            <person name="Mandel M.A."/>
            <person name="Kellner E.M."/>
            <person name="Barker B.M."/>
            <person name="Galgiani J.N."/>
            <person name="Orbach M.J."/>
            <person name="Kirkland T.N."/>
            <person name="Cole G.T."/>
            <person name="Henn M.R."/>
            <person name="Birren B.W."/>
            <person name="Taylor J.W."/>
        </authorList>
    </citation>
    <scope>NUCLEOTIDE SEQUENCE [LARGE SCALE GENOMIC DNA]</scope>
    <source>
        <strain evidence="2">UAMH 1704</strain>
    </source>
</reference>
<evidence type="ECO:0000313" key="2">
    <source>
        <dbReference type="Proteomes" id="UP000002058"/>
    </source>
</evidence>
<dbReference type="GeneID" id="8438895"/>
<dbReference type="VEuPathDB" id="FungiDB:UREG_05989"/>
<proteinExistence type="predicted"/>
<dbReference type="OrthoDB" id="4934446at2759"/>
<gene>
    <name evidence="1" type="ORF">UREG_05989</name>
</gene>
<dbReference type="Proteomes" id="UP000002058">
    <property type="component" value="Unassembled WGS sequence"/>
</dbReference>
<evidence type="ECO:0000313" key="1">
    <source>
        <dbReference type="EMBL" id="EEP81147.1"/>
    </source>
</evidence>
<dbReference type="KEGG" id="ure:UREG_05989"/>
<sequence>MYAGSVYFAYRRADDDDDDDMFMGICNRLRAATKGHALSLQCGYLTSTTRFLVHRKAHQNRKIALSSLASNPDAVSLSDMELCTAPPAQRYTVISLVEFWKISRINGGMYCEVGTTGRLLDDWPLQSLESLFDFTVKEVDYSRPGLGPLVRLEHLPSWEPFQSDYIRLERVTVIFCQHLTHAPALVQEDVWSHFDPISPNPSPPCKHINYLVLSVKELFMCTVCVQSLHGTLRTEPQPFLNGTDMPPRQSIGLAVSATAPSLQMLRLHLLPVEIQQLILSRVSLGPIEPARLGCMLSLGSPFRWLDGGRPIQRQEVLTTKPTKIPVESHIQFDGDHSGVAYKVRQSNPRY</sequence>
<protein>
    <submittedName>
        <fullName evidence="1">Uncharacterized protein</fullName>
    </submittedName>
</protein>
<accession>C4JU50</accession>
<dbReference type="HOGENOM" id="CLU_792727_0_0_1"/>
<dbReference type="STRING" id="336963.C4JU50"/>
<dbReference type="eggNOG" id="ENOG502SQ3H">
    <property type="taxonomic scope" value="Eukaryota"/>
</dbReference>
<name>C4JU50_UNCRE</name>
<organism evidence="1 2">
    <name type="scientific">Uncinocarpus reesii (strain UAMH 1704)</name>
    <dbReference type="NCBI Taxonomy" id="336963"/>
    <lineage>
        <taxon>Eukaryota</taxon>
        <taxon>Fungi</taxon>
        <taxon>Dikarya</taxon>
        <taxon>Ascomycota</taxon>
        <taxon>Pezizomycotina</taxon>
        <taxon>Eurotiomycetes</taxon>
        <taxon>Eurotiomycetidae</taxon>
        <taxon>Onygenales</taxon>
        <taxon>Onygenaceae</taxon>
        <taxon>Uncinocarpus</taxon>
    </lineage>
</organism>
<dbReference type="EMBL" id="CH476617">
    <property type="protein sequence ID" value="EEP81147.1"/>
    <property type="molecule type" value="Genomic_DNA"/>
</dbReference>
<keyword evidence="2" id="KW-1185">Reference proteome</keyword>
<dbReference type="RefSeq" id="XP_002585300.1">
    <property type="nucleotide sequence ID" value="XM_002585254.1"/>
</dbReference>
<dbReference type="InParanoid" id="C4JU50"/>
<dbReference type="AlphaFoldDB" id="C4JU50"/>